<dbReference type="Proteomes" id="UP000660262">
    <property type="component" value="Unassembled WGS sequence"/>
</dbReference>
<evidence type="ECO:0000313" key="4">
    <source>
        <dbReference type="Proteomes" id="UP000660262"/>
    </source>
</evidence>
<reference evidence="3" key="1">
    <citation type="submission" date="2020-10" db="EMBL/GenBank/DDBJ databases">
        <title>Unveiling of a novel bifunctional photoreceptor, Dualchrome1, isolated from a cosmopolitan green alga.</title>
        <authorList>
            <person name="Suzuki S."/>
            <person name="Kawachi M."/>
        </authorList>
    </citation>
    <scope>NUCLEOTIDE SEQUENCE</scope>
    <source>
        <strain evidence="3">NIES 2893</strain>
    </source>
</reference>
<evidence type="ECO:0000313" key="3">
    <source>
        <dbReference type="EMBL" id="GHP04716.1"/>
    </source>
</evidence>
<keyword evidence="2" id="KW-0732">Signal</keyword>
<feature type="region of interest" description="Disordered" evidence="1">
    <location>
        <begin position="776"/>
        <end position="839"/>
    </location>
</feature>
<keyword evidence="4" id="KW-1185">Reference proteome</keyword>
<accession>A0A830HBI4</accession>
<gene>
    <name evidence="3" type="ORF">PPROV_000346900</name>
</gene>
<proteinExistence type="predicted"/>
<comment type="caution">
    <text evidence="3">The sequence shown here is derived from an EMBL/GenBank/DDBJ whole genome shotgun (WGS) entry which is preliminary data.</text>
</comment>
<organism evidence="3 4">
    <name type="scientific">Pycnococcus provasolii</name>
    <dbReference type="NCBI Taxonomy" id="41880"/>
    <lineage>
        <taxon>Eukaryota</taxon>
        <taxon>Viridiplantae</taxon>
        <taxon>Chlorophyta</taxon>
        <taxon>Pseudoscourfieldiophyceae</taxon>
        <taxon>Pseudoscourfieldiales</taxon>
        <taxon>Pycnococcaceae</taxon>
        <taxon>Pycnococcus</taxon>
    </lineage>
</organism>
<feature type="compositionally biased region" description="Low complexity" evidence="1">
    <location>
        <begin position="796"/>
        <end position="819"/>
    </location>
</feature>
<feature type="compositionally biased region" description="Basic and acidic residues" evidence="1">
    <location>
        <begin position="828"/>
        <end position="839"/>
    </location>
</feature>
<protein>
    <submittedName>
        <fullName evidence="3">Uncharacterized protein</fullName>
    </submittedName>
</protein>
<evidence type="ECO:0000256" key="2">
    <source>
        <dbReference type="SAM" id="SignalP"/>
    </source>
</evidence>
<evidence type="ECO:0000256" key="1">
    <source>
        <dbReference type="SAM" id="MobiDB-lite"/>
    </source>
</evidence>
<feature type="signal peptide" evidence="2">
    <location>
        <begin position="1"/>
        <end position="26"/>
    </location>
</feature>
<name>A0A830HBI4_9CHLO</name>
<dbReference type="EMBL" id="BNJQ01000008">
    <property type="protein sequence ID" value="GHP04716.1"/>
    <property type="molecule type" value="Genomic_DNA"/>
</dbReference>
<sequence>MSLVKAVLFWLALAMFLADRLHLALASRNTHRAPASHNRHNPVAAPAGAFDGNALLAVSGDPASGLTGRGYARAEEKQVHTIVVPAGIASKATAANTAAHVVGTAYVVRWEARLGANAQDARLYACTTRPRKAGNAVSYTGAPCGSEDAPADPLFDREIPREVPAGAGYPLGTALGLGHLVCHVRYATLPNSHRSSDAYHGRRNQPNATYEGGDAACIVHLSTDAPRKQVALATLTNPFVYVPTRREYAFSAAFVYRGVAPAKVYRVDLAYPSGTGRGGYVEVRRRTAADPQEGLGRGKPDALTATPGGVGVGDEFTTKAVEASDDLWWKLRKSGITPAETKAHLFQAAHGAAGYDEANGVTSEKELSGAAHGYDRVRVNFTSVKFRYPKDERIVEAADKEKKRSFATYDVAPEALADPSAFLHMGNASLFTPPPAPPTAPGVYAKAEEDTDPRMTYNVMEDSALQRTSFVWVDANHPSSRPTASPDDFSPLYDGLCGWRSGQQACESADAGPECYRHAESMTSSAATPCDYTILPGDVLRAYCTYDARRAARDLSAVATPFVACELRVHLVWGAGVLEAAAARGDFKGSGNLQMQSPRFNSTTDFATGAAKPTKMDMRMQLLGAETGLMRGNESEARSLAETYAAPLFSPPLYPKVWTRVIGEKERDVSYQIMDLFERDMTGELQRSFEDLHKQSSEDIEEFRIKEDPCANEMSLSKVPQGWFGAKARSFRGKTQPLNYQKCRESLQRMTLRKAQEGWSAWLTKMYKLLDAAQTSVSRGRTPSPPPPFLQGGRKTASATRPSAPARRRPPSASAPTASVWEAMRNWGGDRARGDGMET</sequence>
<feature type="chain" id="PRO_5032452237" evidence="2">
    <location>
        <begin position="27"/>
        <end position="839"/>
    </location>
</feature>
<dbReference type="AlphaFoldDB" id="A0A830HBI4"/>